<organism evidence="2 3">
    <name type="scientific">Rubinisphaera brasiliensis (strain ATCC 49424 / DSM 5305 / JCM 21570 / IAM 15109 / NBRC 103401 / IFAM 1448)</name>
    <name type="common">Planctomyces brasiliensis</name>
    <dbReference type="NCBI Taxonomy" id="756272"/>
    <lineage>
        <taxon>Bacteria</taxon>
        <taxon>Pseudomonadati</taxon>
        <taxon>Planctomycetota</taxon>
        <taxon>Planctomycetia</taxon>
        <taxon>Planctomycetales</taxon>
        <taxon>Planctomycetaceae</taxon>
        <taxon>Rubinisphaera</taxon>
    </lineage>
</organism>
<protein>
    <submittedName>
        <fullName evidence="2">Uncharacterized protein</fullName>
    </submittedName>
</protein>
<evidence type="ECO:0000313" key="2">
    <source>
        <dbReference type="EMBL" id="ADY59562.1"/>
    </source>
</evidence>
<keyword evidence="3" id="KW-1185">Reference proteome</keyword>
<gene>
    <name evidence="2" type="ordered locus">Plabr_1958</name>
</gene>
<name>F0SHT2_RUBBR</name>
<dbReference type="Proteomes" id="UP000006860">
    <property type="component" value="Chromosome"/>
</dbReference>
<reference evidence="3" key="1">
    <citation type="submission" date="2011-02" db="EMBL/GenBank/DDBJ databases">
        <title>The complete genome of Planctomyces brasiliensis DSM 5305.</title>
        <authorList>
            <person name="Lucas S."/>
            <person name="Copeland A."/>
            <person name="Lapidus A."/>
            <person name="Bruce D."/>
            <person name="Goodwin L."/>
            <person name="Pitluck S."/>
            <person name="Kyrpides N."/>
            <person name="Mavromatis K."/>
            <person name="Pagani I."/>
            <person name="Ivanova N."/>
            <person name="Ovchinnikova G."/>
            <person name="Lu M."/>
            <person name="Detter J.C."/>
            <person name="Han C."/>
            <person name="Land M."/>
            <person name="Hauser L."/>
            <person name="Markowitz V."/>
            <person name="Cheng J.-F."/>
            <person name="Hugenholtz P."/>
            <person name="Woyke T."/>
            <person name="Wu D."/>
            <person name="Tindall B."/>
            <person name="Pomrenke H.G."/>
            <person name="Brambilla E."/>
            <person name="Klenk H.-P."/>
            <person name="Eisen J.A."/>
        </authorList>
    </citation>
    <scope>NUCLEOTIDE SEQUENCE [LARGE SCALE GENOMIC DNA]</scope>
    <source>
        <strain evidence="3">ATCC 49424 / DSM 5305 / JCM 21570 / NBRC 103401 / IFAM 1448</strain>
    </source>
</reference>
<evidence type="ECO:0000313" key="3">
    <source>
        <dbReference type="Proteomes" id="UP000006860"/>
    </source>
</evidence>
<dbReference type="HOGENOM" id="CLU_1577344_0_0_0"/>
<accession>F0SHT2</accession>
<sequence length="169" mass="19543">MQRALAVYRSILGFLVIFLMLWPLMHYQLVIRYALNPWKCFGAAMYCTVSWTTLEILEVHRGGFRNIPLDSFETRAPAYFVEEYGQELHCLGLLAGPPPISIASAIFQERTDLRDVLIRIRGMRLDPETAMIRPDLKSVYHFRREGNQVKLYDSDIKSQLISRGEDSTD</sequence>
<keyword evidence="1" id="KW-0812">Transmembrane</keyword>
<dbReference type="KEGG" id="pbs:Plabr_1958"/>
<proteinExistence type="predicted"/>
<keyword evidence="1" id="KW-0472">Membrane</keyword>
<evidence type="ECO:0000256" key="1">
    <source>
        <dbReference type="SAM" id="Phobius"/>
    </source>
</evidence>
<dbReference type="EMBL" id="CP002546">
    <property type="protein sequence ID" value="ADY59562.1"/>
    <property type="molecule type" value="Genomic_DNA"/>
</dbReference>
<dbReference type="STRING" id="756272.Plabr_1958"/>
<feature type="transmembrane region" description="Helical" evidence="1">
    <location>
        <begin position="6"/>
        <end position="25"/>
    </location>
</feature>
<dbReference type="AlphaFoldDB" id="F0SHT2"/>
<keyword evidence="1" id="KW-1133">Transmembrane helix</keyword>